<evidence type="ECO:0000313" key="2">
    <source>
        <dbReference type="Proteomes" id="UP001608902"/>
    </source>
</evidence>
<reference evidence="1 2" key="1">
    <citation type="submission" date="2024-08" db="EMBL/GenBank/DDBJ databases">
        <title>Gnathostoma spinigerum genome.</title>
        <authorList>
            <person name="Gonzalez-Bertolin B."/>
            <person name="Monzon S."/>
            <person name="Zaballos A."/>
            <person name="Jimenez P."/>
            <person name="Dekumyoy P."/>
            <person name="Varona S."/>
            <person name="Cuesta I."/>
            <person name="Sumanam S."/>
            <person name="Adisakwattana P."/>
            <person name="Gasser R.B."/>
            <person name="Hernandez-Gonzalez A."/>
            <person name="Young N.D."/>
            <person name="Perteguer M.J."/>
        </authorList>
    </citation>
    <scope>NUCLEOTIDE SEQUENCE [LARGE SCALE GENOMIC DNA]</scope>
    <source>
        <strain evidence="1">AL3</strain>
        <tissue evidence="1">Liver</tissue>
    </source>
</reference>
<dbReference type="Proteomes" id="UP001608902">
    <property type="component" value="Unassembled WGS sequence"/>
</dbReference>
<name>A0ABD6EJ66_9BILA</name>
<dbReference type="AlphaFoldDB" id="A0ABD6EJ66"/>
<dbReference type="EMBL" id="JBGFUD010001666">
    <property type="protein sequence ID" value="MFH4976597.1"/>
    <property type="molecule type" value="Genomic_DNA"/>
</dbReference>
<gene>
    <name evidence="1" type="ORF">AB6A40_003306</name>
</gene>
<organism evidence="1 2">
    <name type="scientific">Gnathostoma spinigerum</name>
    <dbReference type="NCBI Taxonomy" id="75299"/>
    <lineage>
        <taxon>Eukaryota</taxon>
        <taxon>Metazoa</taxon>
        <taxon>Ecdysozoa</taxon>
        <taxon>Nematoda</taxon>
        <taxon>Chromadorea</taxon>
        <taxon>Rhabditida</taxon>
        <taxon>Spirurina</taxon>
        <taxon>Gnathostomatomorpha</taxon>
        <taxon>Gnathostomatoidea</taxon>
        <taxon>Gnathostomatidae</taxon>
        <taxon>Gnathostoma</taxon>
    </lineage>
</organism>
<evidence type="ECO:0000313" key="1">
    <source>
        <dbReference type="EMBL" id="MFH4976597.1"/>
    </source>
</evidence>
<keyword evidence="2" id="KW-1185">Reference proteome</keyword>
<proteinExistence type="predicted"/>
<protein>
    <submittedName>
        <fullName evidence="1">Uncharacterized protein</fullName>
    </submittedName>
</protein>
<accession>A0ABD6EJ66</accession>
<sequence>MMRAVLSWLLKIPEIRTQNYYLPKLNNNNRWNKLMTTAKMGNTRQTVGCILWMPRQAQTKINSNILKMLEIASGNRQSSAFGVRFHGDVENDRFSIMKLLTLLMETFACTSTFDAIWHFLGASGKDWHFLESSEEEKQNDQGSAIKN</sequence>
<comment type="caution">
    <text evidence="1">The sequence shown here is derived from an EMBL/GenBank/DDBJ whole genome shotgun (WGS) entry which is preliminary data.</text>
</comment>